<reference evidence="7 8" key="1">
    <citation type="submission" date="2018-06" db="EMBL/GenBank/DDBJ databases">
        <authorList>
            <consortium name="Pathogen Informatics"/>
            <person name="Doyle S."/>
        </authorList>
    </citation>
    <scope>NUCLEOTIDE SEQUENCE [LARGE SCALE GENOMIC DNA]</scope>
    <source>
        <strain evidence="7 8">NCTC10821</strain>
    </source>
</reference>
<evidence type="ECO:0000256" key="1">
    <source>
        <dbReference type="ARBA" id="ARBA00005384"/>
    </source>
</evidence>
<evidence type="ECO:0000256" key="4">
    <source>
        <dbReference type="ARBA" id="ARBA00023125"/>
    </source>
</evidence>
<dbReference type="InterPro" id="IPR036390">
    <property type="entry name" value="WH_DNA-bd_sf"/>
</dbReference>
<dbReference type="PROSITE" id="PS50949">
    <property type="entry name" value="HTH_GNTR"/>
    <property type="match status" value="1"/>
</dbReference>
<evidence type="ECO:0000256" key="2">
    <source>
        <dbReference type="ARBA" id="ARBA00022898"/>
    </source>
</evidence>
<dbReference type="AlphaFoldDB" id="A0A378TPD3"/>
<dbReference type="PANTHER" id="PTHR46577:SF2">
    <property type="entry name" value="TRANSCRIPTIONAL REGULATORY PROTEIN"/>
    <property type="match status" value="1"/>
</dbReference>
<evidence type="ECO:0000256" key="5">
    <source>
        <dbReference type="ARBA" id="ARBA00023163"/>
    </source>
</evidence>
<dbReference type="SUPFAM" id="SSF46785">
    <property type="entry name" value="Winged helix' DNA-binding domain"/>
    <property type="match status" value="1"/>
</dbReference>
<proteinExistence type="inferred from homology"/>
<dbReference type="Proteomes" id="UP000254978">
    <property type="component" value="Unassembled WGS sequence"/>
</dbReference>
<dbReference type="InterPro" id="IPR036388">
    <property type="entry name" value="WH-like_DNA-bd_sf"/>
</dbReference>
<sequence>MTGLPSVAPRSAATGQVEAEWLAQRLPGTSAKALGSGLTRLIDAGELAPGAQLPTIRDFARAAGVSPGTVMTAWSRVRDTGRLATRRRGGTVVVDLHAAAPRVLDWSEIEMSTVTPDPALQPDLAAALVRALDTPDLHAAQRAYITPRLLRSVAGEWPFEAQAWNCVGGGTEAVVLATAAAAGGGPVAVEEPVSPGYLEILRGLGIEPVAVRADAEGPTIASVSAALDAGVTAVVLQPSGAYAVSGALSEQRATRLAALMADRAPHTWIVEDDSAGPLTDGEPATLGTCLPGQVLRIRSYCKAFGIDLRTAVMGGSAELIERTIRLRSFGMASNSRILQNALAALIEDQQTADTLLRARAVYRRRRQAALAAFARSGLTATGSPDGFVVWVQVPDETTTLVNLARQGLVVAAGSTSFVNPPGGLLRVSVLQLPDDCDRIDELAEAVRAAVHSAEREYFD</sequence>
<dbReference type="EMBL" id="UGQT01000001">
    <property type="protein sequence ID" value="STZ61713.1"/>
    <property type="molecule type" value="Genomic_DNA"/>
</dbReference>
<evidence type="ECO:0000259" key="6">
    <source>
        <dbReference type="PROSITE" id="PS50949"/>
    </source>
</evidence>
<dbReference type="InterPro" id="IPR015424">
    <property type="entry name" value="PyrdxlP-dep_Trfase"/>
</dbReference>
<accession>A0A378TPD3</accession>
<keyword evidence="4" id="KW-0238">DNA-binding</keyword>
<dbReference type="Pfam" id="PF00155">
    <property type="entry name" value="Aminotran_1_2"/>
    <property type="match status" value="1"/>
</dbReference>
<dbReference type="GO" id="GO:0003677">
    <property type="term" value="F:DNA binding"/>
    <property type="evidence" value="ECO:0007669"/>
    <property type="project" value="UniProtKB-KW"/>
</dbReference>
<dbReference type="Gene3D" id="1.10.10.10">
    <property type="entry name" value="Winged helix-like DNA-binding domain superfamily/Winged helix DNA-binding domain"/>
    <property type="match status" value="1"/>
</dbReference>
<dbReference type="OrthoDB" id="4336542at2"/>
<gene>
    <name evidence="7" type="primary">yjiR_2</name>
    <name evidence="7" type="ORF">NCTC10821_05270</name>
</gene>
<feature type="domain" description="HTH gntR-type" evidence="6">
    <location>
        <begin position="28"/>
        <end position="96"/>
    </location>
</feature>
<keyword evidence="5" id="KW-0804">Transcription</keyword>
<evidence type="ECO:0000256" key="3">
    <source>
        <dbReference type="ARBA" id="ARBA00023015"/>
    </source>
</evidence>
<dbReference type="GO" id="GO:0003700">
    <property type="term" value="F:DNA-binding transcription factor activity"/>
    <property type="evidence" value="ECO:0007669"/>
    <property type="project" value="InterPro"/>
</dbReference>
<dbReference type="InterPro" id="IPR000524">
    <property type="entry name" value="Tscrpt_reg_HTH_GntR"/>
</dbReference>
<comment type="similarity">
    <text evidence="1">In the C-terminal section; belongs to the class-I pyridoxal-phosphate-dependent aminotransferase family.</text>
</comment>
<keyword evidence="3" id="KW-0805">Transcription regulation</keyword>
<dbReference type="GO" id="GO:0030170">
    <property type="term" value="F:pyridoxal phosphate binding"/>
    <property type="evidence" value="ECO:0007669"/>
    <property type="project" value="InterPro"/>
</dbReference>
<dbReference type="InterPro" id="IPR051446">
    <property type="entry name" value="HTH_trans_reg/aminotransferase"/>
</dbReference>
<keyword evidence="2" id="KW-0663">Pyridoxal phosphate</keyword>
<evidence type="ECO:0000313" key="7">
    <source>
        <dbReference type="EMBL" id="STZ61713.1"/>
    </source>
</evidence>
<dbReference type="Gene3D" id="3.40.640.10">
    <property type="entry name" value="Type I PLP-dependent aspartate aminotransferase-like (Major domain)"/>
    <property type="match status" value="1"/>
</dbReference>
<dbReference type="Pfam" id="PF00392">
    <property type="entry name" value="GntR"/>
    <property type="match status" value="1"/>
</dbReference>
<protein>
    <submittedName>
        <fullName evidence="7">GntR family transcriptional regulator</fullName>
    </submittedName>
</protein>
<dbReference type="InterPro" id="IPR015421">
    <property type="entry name" value="PyrdxlP-dep_Trfase_major"/>
</dbReference>
<name>A0A378TPD3_9MYCO</name>
<evidence type="ECO:0000313" key="8">
    <source>
        <dbReference type="Proteomes" id="UP000254978"/>
    </source>
</evidence>
<keyword evidence="8" id="KW-1185">Reference proteome</keyword>
<dbReference type="PANTHER" id="PTHR46577">
    <property type="entry name" value="HTH-TYPE TRANSCRIPTIONAL REGULATORY PROTEIN GABR"/>
    <property type="match status" value="1"/>
</dbReference>
<dbReference type="InterPro" id="IPR004839">
    <property type="entry name" value="Aminotransferase_I/II_large"/>
</dbReference>
<dbReference type="SUPFAM" id="SSF53383">
    <property type="entry name" value="PLP-dependent transferases"/>
    <property type="match status" value="1"/>
</dbReference>
<dbReference type="SMART" id="SM00345">
    <property type="entry name" value="HTH_GNTR"/>
    <property type="match status" value="1"/>
</dbReference>
<dbReference type="RefSeq" id="WP_115280581.1">
    <property type="nucleotide sequence ID" value="NZ_AP022600.1"/>
</dbReference>
<organism evidence="7 8">
    <name type="scientific">Mycolicibacterium tokaiense</name>
    <dbReference type="NCBI Taxonomy" id="39695"/>
    <lineage>
        <taxon>Bacteria</taxon>
        <taxon>Bacillati</taxon>
        <taxon>Actinomycetota</taxon>
        <taxon>Actinomycetes</taxon>
        <taxon>Mycobacteriales</taxon>
        <taxon>Mycobacteriaceae</taxon>
        <taxon>Mycolicibacterium</taxon>
    </lineage>
</organism>